<dbReference type="EMBL" id="KL142423">
    <property type="protein sequence ID" value="KDR66412.1"/>
    <property type="molecule type" value="Genomic_DNA"/>
</dbReference>
<sequence length="536" mass="58056">MYAPAPRMPISRSSSPVPGSGQYYGQPPIGRSISRGPSPVPPGATAGQNYYTYSSPSIGRPISRGPSPAPGVGRPTGFQVEKRAKSPNPYGRPPTAQPEPAVYRDEMMYREHVSNLIGAKDRQIAVSGRIPVDPAQLSLFFRAKTGITYSLDFPVDLSYTTPPAFDVLVAACRPRPRQMSDYDGYGDREALSYPPNLPLTASLEVANYPILDAVRSALFPVLPAGQYLTAVRDGLDVVEHGSYISTHSPAQLRKDQRAATILVTLPVRYRGGVMVISDAEGKEEKFQGSGGKSGEIDWMAFRSDCAYAVEPVQNGCLMTISYGVYVKAFGPSSPAADTLITPTDSFFDLLSPILNMSRGRSVAFHLNYDYNINPAEVLANAIVPQLKGADALLYDAFKFHKLTPELHWTAGGFIWPADHNLEFFGEDINRGNNPIKNSPNLGRTPFGSINGPRGTVPPVRGAFGGYPDPNSNEEEVDAIRSRVQASGGVSLAEANITLLTDYKNPAPSVGRERVYFVSNGELEKLVVNILLVVYIP</sequence>
<accession>A0A067S914</accession>
<evidence type="ECO:0008006" key="4">
    <source>
        <dbReference type="Google" id="ProtNLM"/>
    </source>
</evidence>
<feature type="compositionally biased region" description="Polar residues" evidence="1">
    <location>
        <begin position="46"/>
        <end position="57"/>
    </location>
</feature>
<dbReference type="AlphaFoldDB" id="A0A067S914"/>
<proteinExistence type="predicted"/>
<feature type="region of interest" description="Disordered" evidence="1">
    <location>
        <begin position="1"/>
        <end position="101"/>
    </location>
</feature>
<dbReference type="HOGENOM" id="CLU_045566_0_0_1"/>
<name>A0A067S914_GALM3</name>
<dbReference type="OrthoDB" id="3166447at2759"/>
<evidence type="ECO:0000313" key="3">
    <source>
        <dbReference type="Proteomes" id="UP000027222"/>
    </source>
</evidence>
<reference evidence="3" key="1">
    <citation type="journal article" date="2014" name="Proc. Natl. Acad. Sci. U.S.A.">
        <title>Extensive sampling of basidiomycete genomes demonstrates inadequacy of the white-rot/brown-rot paradigm for wood decay fungi.</title>
        <authorList>
            <person name="Riley R."/>
            <person name="Salamov A.A."/>
            <person name="Brown D.W."/>
            <person name="Nagy L.G."/>
            <person name="Floudas D."/>
            <person name="Held B.W."/>
            <person name="Levasseur A."/>
            <person name="Lombard V."/>
            <person name="Morin E."/>
            <person name="Otillar R."/>
            <person name="Lindquist E.A."/>
            <person name="Sun H."/>
            <person name="LaButti K.M."/>
            <person name="Schmutz J."/>
            <person name="Jabbour D."/>
            <person name="Luo H."/>
            <person name="Baker S.E."/>
            <person name="Pisabarro A.G."/>
            <person name="Walton J.D."/>
            <person name="Blanchette R.A."/>
            <person name="Henrissat B."/>
            <person name="Martin F."/>
            <person name="Cullen D."/>
            <person name="Hibbett D.S."/>
            <person name="Grigoriev I.V."/>
        </authorList>
    </citation>
    <scope>NUCLEOTIDE SEQUENCE [LARGE SCALE GENOMIC DNA]</scope>
    <source>
        <strain evidence="3">CBS 339.88</strain>
    </source>
</reference>
<keyword evidence="3" id="KW-1185">Reference proteome</keyword>
<evidence type="ECO:0000313" key="2">
    <source>
        <dbReference type="EMBL" id="KDR66412.1"/>
    </source>
</evidence>
<organism evidence="2 3">
    <name type="scientific">Galerina marginata (strain CBS 339.88)</name>
    <dbReference type="NCBI Taxonomy" id="685588"/>
    <lineage>
        <taxon>Eukaryota</taxon>
        <taxon>Fungi</taxon>
        <taxon>Dikarya</taxon>
        <taxon>Basidiomycota</taxon>
        <taxon>Agaricomycotina</taxon>
        <taxon>Agaricomycetes</taxon>
        <taxon>Agaricomycetidae</taxon>
        <taxon>Agaricales</taxon>
        <taxon>Agaricineae</taxon>
        <taxon>Strophariaceae</taxon>
        <taxon>Galerina</taxon>
    </lineage>
</organism>
<protein>
    <recommendedName>
        <fullName evidence="4">Fe2OG dioxygenase domain-containing protein</fullName>
    </recommendedName>
</protein>
<gene>
    <name evidence="2" type="ORF">GALMADRAFT_259156</name>
</gene>
<dbReference type="Proteomes" id="UP000027222">
    <property type="component" value="Unassembled WGS sequence"/>
</dbReference>
<evidence type="ECO:0000256" key="1">
    <source>
        <dbReference type="SAM" id="MobiDB-lite"/>
    </source>
</evidence>